<dbReference type="EMBL" id="JAQAGZ010000007">
    <property type="protein sequence ID" value="MCZ8513130.1"/>
    <property type="molecule type" value="Genomic_DNA"/>
</dbReference>
<reference evidence="3 4" key="1">
    <citation type="submission" date="2022-12" db="EMBL/GenBank/DDBJ databases">
        <title>Draft genome sequence of Paenibacillus sp. dW9.</title>
        <authorList>
            <person name="Choi E.-W."/>
            <person name="Kim D.-U."/>
        </authorList>
    </citation>
    <scope>NUCLEOTIDE SEQUENCE [LARGE SCALE GENOMIC DNA]</scope>
    <source>
        <strain evidence="4">dW9</strain>
    </source>
</reference>
<evidence type="ECO:0000313" key="3">
    <source>
        <dbReference type="EMBL" id="MCZ8513130.1"/>
    </source>
</evidence>
<name>A0ABT4Q8V4_9BACL</name>
<evidence type="ECO:0000313" key="4">
    <source>
        <dbReference type="Proteomes" id="UP001527882"/>
    </source>
</evidence>
<evidence type="ECO:0000256" key="1">
    <source>
        <dbReference type="ARBA" id="ARBA00006432"/>
    </source>
</evidence>
<dbReference type="Gene3D" id="3.40.50.12780">
    <property type="entry name" value="N-terminal domain of ligase-like"/>
    <property type="match status" value="1"/>
</dbReference>
<sequence length="323" mass="36686">MINSNDLYEFIMKEHKNNNQISLNFNRSVSYRMLENEVERCCLKLSNEGIKEGSRVALRVVHSYSLIYLILALWKNNNQVMLLDPRLKENEVNELIHIAKPNFYIESIQQHSLLAKFKEEVEIKLVKHYDDSHSDHVSLILSSSGSTGIPKIIGRTPESIIEEIKNTAKQEGSIRKDDTVLILSSLHHSYGLITALLHSLYSGATVTFSQSNQKNEIINTLINKKVSALFAVPAHYELLTNSFEQAAYPRLRIALSAGDILKEETFDRFHDQFGIPIGLNYGMTEVGMISIDFLGRFPQTCGPNLLWIQLQSIERSTIFMSSA</sequence>
<dbReference type="InterPro" id="IPR000873">
    <property type="entry name" value="AMP-dep_synth/lig_dom"/>
</dbReference>
<gene>
    <name evidence="3" type="ORF">O9H85_11985</name>
</gene>
<comment type="similarity">
    <text evidence="1">Belongs to the ATP-dependent AMP-binding enzyme family.</text>
</comment>
<dbReference type="PANTHER" id="PTHR43201">
    <property type="entry name" value="ACYL-COA SYNTHETASE"/>
    <property type="match status" value="1"/>
</dbReference>
<dbReference type="Proteomes" id="UP001527882">
    <property type="component" value="Unassembled WGS sequence"/>
</dbReference>
<protein>
    <submittedName>
        <fullName evidence="3">AMP-binding protein</fullName>
    </submittedName>
</protein>
<dbReference type="SUPFAM" id="SSF56801">
    <property type="entry name" value="Acetyl-CoA synthetase-like"/>
    <property type="match status" value="1"/>
</dbReference>
<proteinExistence type="inferred from homology"/>
<keyword evidence="4" id="KW-1185">Reference proteome</keyword>
<accession>A0ABT4Q8V4</accession>
<comment type="caution">
    <text evidence="3">The sequence shown here is derived from an EMBL/GenBank/DDBJ whole genome shotgun (WGS) entry which is preliminary data.</text>
</comment>
<evidence type="ECO:0000259" key="2">
    <source>
        <dbReference type="Pfam" id="PF00501"/>
    </source>
</evidence>
<dbReference type="PANTHER" id="PTHR43201:SF8">
    <property type="entry name" value="ACYL-COA SYNTHETASE FAMILY MEMBER 3"/>
    <property type="match status" value="1"/>
</dbReference>
<dbReference type="RefSeq" id="WP_269881618.1">
    <property type="nucleotide sequence ID" value="NZ_JAQAGZ010000007.1"/>
</dbReference>
<dbReference type="Pfam" id="PF00501">
    <property type="entry name" value="AMP-binding"/>
    <property type="match status" value="1"/>
</dbReference>
<organism evidence="3 4">
    <name type="scientific">Paenibacillus gyeongsangnamensis</name>
    <dbReference type="NCBI Taxonomy" id="3388067"/>
    <lineage>
        <taxon>Bacteria</taxon>
        <taxon>Bacillati</taxon>
        <taxon>Bacillota</taxon>
        <taxon>Bacilli</taxon>
        <taxon>Bacillales</taxon>
        <taxon>Paenibacillaceae</taxon>
        <taxon>Paenibacillus</taxon>
    </lineage>
</organism>
<dbReference type="InterPro" id="IPR042099">
    <property type="entry name" value="ANL_N_sf"/>
</dbReference>
<feature type="domain" description="AMP-dependent synthetase/ligase" evidence="2">
    <location>
        <begin position="19"/>
        <end position="303"/>
    </location>
</feature>